<dbReference type="InterPro" id="IPR027417">
    <property type="entry name" value="P-loop_NTPase"/>
</dbReference>
<proteinExistence type="predicted"/>
<name>A0A3B0MDS8_9RHOB</name>
<protein>
    <submittedName>
        <fullName evidence="1">Uncharacterized protein</fullName>
    </submittedName>
</protein>
<accession>A0A3B0MDS8</accession>
<keyword evidence="2" id="KW-1185">Reference proteome</keyword>
<dbReference type="EMBL" id="UIHC01000108">
    <property type="protein sequence ID" value="SUZ34021.1"/>
    <property type="molecule type" value="Genomic_DNA"/>
</dbReference>
<dbReference type="Gene3D" id="3.40.50.300">
    <property type="entry name" value="P-loop containing nucleotide triphosphate hydrolases"/>
    <property type="match status" value="1"/>
</dbReference>
<reference evidence="2" key="1">
    <citation type="submission" date="2018-08" db="EMBL/GenBank/DDBJ databases">
        <authorList>
            <person name="Rodrigo-Torres L."/>
            <person name="Arahal R. D."/>
            <person name="Lucena T."/>
        </authorList>
    </citation>
    <scope>NUCLEOTIDE SEQUENCE [LARGE SCALE GENOMIC DNA]</scope>
    <source>
        <strain evidence="2">CECT 7235</strain>
    </source>
</reference>
<gene>
    <name evidence="1" type="ORF">ROE7235_03802</name>
</gene>
<evidence type="ECO:0000313" key="1">
    <source>
        <dbReference type="EMBL" id="SUZ34021.1"/>
    </source>
</evidence>
<dbReference type="SUPFAM" id="SSF52540">
    <property type="entry name" value="P-loop containing nucleoside triphosphate hydrolases"/>
    <property type="match status" value="1"/>
</dbReference>
<dbReference type="Proteomes" id="UP000272908">
    <property type="component" value="Unassembled WGS sequence"/>
</dbReference>
<evidence type="ECO:0000313" key="2">
    <source>
        <dbReference type="Proteomes" id="UP000272908"/>
    </source>
</evidence>
<dbReference type="AlphaFoldDB" id="A0A3B0MDS8"/>
<organism evidence="1 2">
    <name type="scientific">Roseinatronobacter ekhonensis</name>
    <dbReference type="NCBI Taxonomy" id="254356"/>
    <lineage>
        <taxon>Bacteria</taxon>
        <taxon>Pseudomonadati</taxon>
        <taxon>Pseudomonadota</taxon>
        <taxon>Alphaproteobacteria</taxon>
        <taxon>Rhodobacterales</taxon>
        <taxon>Paracoccaceae</taxon>
        <taxon>Roseinatronobacter</taxon>
    </lineage>
</organism>
<dbReference type="CDD" id="cd00009">
    <property type="entry name" value="AAA"/>
    <property type="match status" value="1"/>
</dbReference>
<sequence length="1042" mass="118790">MIERTFQNIPDGKISEADQQWFLVSLGWSKAATWQDLLQSRRILIISEAGAGKTYECQTQAQRLWDQGEAAFFVELSALANEDLRSLLDPNEEERLDIWLASQSDTATFFLDSIDELRLSLGSFERALKRLKKSTGNQLHRVRIVITTRPIPFDEQVIRRVLPVPKTQTILPHEERFAKIAMREQEDDSGNEKNGDVAPDWRVVALMPLSDTQINAFASDQGVVNPEQLQADLQRRNAHEFARRPQDLIELCADWREHKRIRTHRDQVATNIRIKLLPRDNRGEAAELSVEKAIEGASRLALAMQVTRRLTIRHNAASDDVAEDVALDPATILTDWNQNERKALLERPLFGFASYGRVRFHHRSVAEYLAAHRLLALRTSGMPYRALKRLLFAETKGKTIVRPSKRPIAGWLAIMESRVFELLRDHEPAVLLDEGDPESLTQSQRDQALQAYAMKYGPGGWRGISVPHIQVHRFASPELANVINQIWGAGVENPDVRVILITLIEVGRIQASSKIARDVACDTRAVEVERALALDALVALYDESLPQIAAGIASAEDRWPDKVARNAVLRLFPEHMSIEQLCQTVAWVKHQRRSVGSFSWQLPRLITTSQLEKAEIEALRDGLVRLISDGLAWQKQGPHVSSNRPYLSGALAAICMRGLEVCKDEAWLHASVLALRLHHRRHCDDEPIKALQKKLRGMSANDNERLFWVEDRLVQSLHKIEDPWRRLAEVTHYDGPVELLADRDLEWLMKALLDSKRDAGERAMLLEAAIRMPPDRDAWQKHVIGLGALVSDNPNLVARIEEWLKPSKNDREHRRWEKKAAERKVQEQRRKAKTRASWIQFWREVANQPEDAFSNERAWNTAWNLWKAMGNDGDNSRLSGWNRRFIEDQFDRETADRLRRALMTIWRKDNPTLASERPEGERGTFLIRWQLGLAGIYAEAEDADWAANLDKKDARLAARYAPIELNGLPFWMEALISSHPEAVDQTIGRELTWELEQAPGSQGNLNTLQGIENSPETIGRLFLPRLRSWLDAIGDNIVGSGN</sequence>
<dbReference type="RefSeq" id="WP_121097494.1">
    <property type="nucleotide sequence ID" value="NZ_UIHC01000108.1"/>
</dbReference>
<dbReference type="OrthoDB" id="336284at2"/>